<dbReference type="PANTHER" id="PTHR11831">
    <property type="entry name" value="30S 40S RIBOSOMAL PROTEIN"/>
    <property type="match status" value="1"/>
</dbReference>
<dbReference type="EMBL" id="KX013548">
    <property type="protein sequence ID" value="ANA57082.1"/>
    <property type="molecule type" value="Genomic_DNA"/>
</dbReference>
<comment type="similarity">
    <text evidence="1">Belongs to the universal ribosomal protein uS4 family.</text>
</comment>
<sequence>MTKRSSFKVKSCKQTKSYLWNSNILTQKQKYKIAKIVKLQKRQKTFIKKLNAKRKLVFLYGRLSKKTIKSLKKQAVKIKSNSTTGVGNKLLCLLERRLDSCLFRINFFRSFSEARQYINHGHVLVNSKVVNLCSFMLKPGDIISIKYPTSLEEINNINSLSNLLFKFQTYKTINSKIKYLFKKKLARPHVALQPIFSRGHFEVKSAKKLARVVAPTKKKNENTRASTAPIYLQQGRRKSRAATRTSHRGSGKSFLKKKPQHLEINYKTLTAIYLYTPQQIQYPTSIDVDLALRYYI</sequence>
<evidence type="ECO:0000259" key="8">
    <source>
        <dbReference type="SMART" id="SM00363"/>
    </source>
</evidence>
<evidence type="ECO:0000256" key="3">
    <source>
        <dbReference type="ARBA" id="ARBA00022884"/>
    </source>
</evidence>
<feature type="compositionally biased region" description="Basic residues" evidence="7">
    <location>
        <begin position="235"/>
        <end position="255"/>
    </location>
</feature>
<evidence type="ECO:0000256" key="7">
    <source>
        <dbReference type="SAM" id="MobiDB-lite"/>
    </source>
</evidence>
<dbReference type="PANTHER" id="PTHR11831:SF4">
    <property type="entry name" value="SMALL RIBOSOMAL SUBUNIT PROTEIN US4M"/>
    <property type="match status" value="1"/>
</dbReference>
<dbReference type="PROSITE" id="PS50889">
    <property type="entry name" value="S4"/>
    <property type="match status" value="1"/>
</dbReference>
<dbReference type="GO" id="GO:0003735">
    <property type="term" value="F:structural constituent of ribosome"/>
    <property type="evidence" value="ECO:0007669"/>
    <property type="project" value="TreeGrafter"/>
</dbReference>
<feature type="region of interest" description="Disordered" evidence="7">
    <location>
        <begin position="233"/>
        <end position="255"/>
    </location>
</feature>
<dbReference type="RefSeq" id="YP_009449538.1">
    <property type="nucleotide sequence ID" value="NC_036614.1"/>
</dbReference>
<dbReference type="CDD" id="cd00165">
    <property type="entry name" value="S4"/>
    <property type="match status" value="1"/>
</dbReference>
<dbReference type="InterPro" id="IPR022801">
    <property type="entry name" value="Ribosomal_uS4"/>
</dbReference>
<keyword evidence="2" id="KW-0699">rRNA-binding</keyword>
<geneLocation type="mitochondrion" evidence="9"/>
<dbReference type="SMART" id="SM00363">
    <property type="entry name" value="S4"/>
    <property type="match status" value="1"/>
</dbReference>
<evidence type="ECO:0000256" key="6">
    <source>
        <dbReference type="PROSITE-ProRule" id="PRU00182"/>
    </source>
</evidence>
<dbReference type="GO" id="GO:0042274">
    <property type="term" value="P:ribosomal small subunit biogenesis"/>
    <property type="evidence" value="ECO:0007669"/>
    <property type="project" value="TreeGrafter"/>
</dbReference>
<dbReference type="SUPFAM" id="SSF55174">
    <property type="entry name" value="Alpha-L RNA-binding motif"/>
    <property type="match status" value="1"/>
</dbReference>
<organism evidence="9">
    <name type="scientific">Cymbomonas tetramitiformis</name>
    <dbReference type="NCBI Taxonomy" id="36881"/>
    <lineage>
        <taxon>Eukaryota</taxon>
        <taxon>Viridiplantae</taxon>
        <taxon>Chlorophyta</taxon>
        <taxon>Pyramimonadophyceae</taxon>
        <taxon>Pyramimonadales</taxon>
        <taxon>Pyramimonadaceae</taxon>
        <taxon>Cymbomonas</taxon>
    </lineage>
</organism>
<evidence type="ECO:0000256" key="2">
    <source>
        <dbReference type="ARBA" id="ARBA00022730"/>
    </source>
</evidence>
<dbReference type="InterPro" id="IPR036986">
    <property type="entry name" value="S4_RNA-bd_sf"/>
</dbReference>
<evidence type="ECO:0000256" key="1">
    <source>
        <dbReference type="ARBA" id="ARBA00007465"/>
    </source>
</evidence>
<feature type="domain" description="RNA-binding S4" evidence="8">
    <location>
        <begin position="96"/>
        <end position="155"/>
    </location>
</feature>
<dbReference type="GO" id="GO:0015935">
    <property type="term" value="C:small ribosomal subunit"/>
    <property type="evidence" value="ECO:0007669"/>
    <property type="project" value="TreeGrafter"/>
</dbReference>
<proteinExistence type="inferred from homology"/>
<dbReference type="Pfam" id="PF01479">
    <property type="entry name" value="S4"/>
    <property type="match status" value="1"/>
</dbReference>
<evidence type="ECO:0000256" key="4">
    <source>
        <dbReference type="ARBA" id="ARBA00022980"/>
    </source>
</evidence>
<dbReference type="GO" id="GO:0019843">
    <property type="term" value="F:rRNA binding"/>
    <property type="evidence" value="ECO:0007669"/>
    <property type="project" value="UniProtKB-KW"/>
</dbReference>
<evidence type="ECO:0000313" key="9">
    <source>
        <dbReference type="EMBL" id="ANA57082.1"/>
    </source>
</evidence>
<name>A0A1S5R1Y6_9CHLO</name>
<keyword evidence="5" id="KW-0687">Ribonucleoprotein</keyword>
<dbReference type="Gene3D" id="3.10.290.10">
    <property type="entry name" value="RNA-binding S4 domain"/>
    <property type="match status" value="1"/>
</dbReference>
<keyword evidence="9" id="KW-0496">Mitochondrion</keyword>
<keyword evidence="4 9" id="KW-0689">Ribosomal protein</keyword>
<gene>
    <name evidence="9" type="primary">rps4</name>
</gene>
<protein>
    <submittedName>
        <fullName evidence="9">Ribosomal protein S4</fullName>
    </submittedName>
</protein>
<dbReference type="AlphaFoldDB" id="A0A1S5R1Y6"/>
<evidence type="ECO:0000256" key="5">
    <source>
        <dbReference type="ARBA" id="ARBA00023274"/>
    </source>
</evidence>
<accession>A0A1S5R1Y6</accession>
<dbReference type="GeneID" id="35414614"/>
<dbReference type="Gene3D" id="1.10.1050.10">
    <property type="entry name" value="Ribosomal Protein S4 Delta 41, Chain A, domain 1"/>
    <property type="match status" value="1"/>
</dbReference>
<dbReference type="InterPro" id="IPR002942">
    <property type="entry name" value="S4_RNA-bd"/>
</dbReference>
<keyword evidence="3 6" id="KW-0694">RNA-binding</keyword>
<reference evidence="9" key="1">
    <citation type="journal article" date="2017" name="J. Phycol.">
        <title>Complete mitochondrial genomes of prasinophyte algae Pyramimonas parkeae and Cymbomonas tetramitiformis.</title>
        <authorList>
            <person name="Satjarak A."/>
            <person name="Burns J.A."/>
            <person name="Kim E."/>
            <person name="Graham L.E."/>
        </authorList>
    </citation>
    <scope>NUCLEOTIDE SEQUENCE</scope>
    <source>
        <strain evidence="9">PLY262</strain>
    </source>
</reference>